<evidence type="ECO:0000313" key="2">
    <source>
        <dbReference type="Proteomes" id="UP000323393"/>
    </source>
</evidence>
<proteinExistence type="predicted"/>
<comment type="caution">
    <text evidence="1">The sequence shown here is derived from an EMBL/GenBank/DDBJ whole genome shotgun (WGS) entry which is preliminary data.</text>
</comment>
<evidence type="ECO:0000313" key="1">
    <source>
        <dbReference type="EMBL" id="TYS57727.1"/>
    </source>
</evidence>
<dbReference type="AlphaFoldDB" id="A0AA95B5U5"/>
<organism evidence="1 2">
    <name type="scientific">Sutcliffiella horikoshii</name>
    <dbReference type="NCBI Taxonomy" id="79883"/>
    <lineage>
        <taxon>Bacteria</taxon>
        <taxon>Bacillati</taxon>
        <taxon>Bacillota</taxon>
        <taxon>Bacilli</taxon>
        <taxon>Bacillales</taxon>
        <taxon>Bacillaceae</taxon>
        <taxon>Sutcliffiella</taxon>
    </lineage>
</organism>
<reference evidence="1 2" key="1">
    <citation type="submission" date="2019-08" db="EMBL/GenBank/DDBJ databases">
        <title>Bacillus genomes from the desert of Cuatro Cienegas, Coahuila.</title>
        <authorList>
            <person name="Olmedo-Alvarez G."/>
        </authorList>
    </citation>
    <scope>NUCLEOTIDE SEQUENCE [LARGE SCALE GENOMIC DNA]</scope>
    <source>
        <strain evidence="1 2">CH88_3T</strain>
    </source>
</reference>
<sequence length="191" mass="22845">MIKIAENFVKSFGLNVKIEDWNGSLGNYNREKDIISLNIQRIRKIYSHHRDQIPYIKSTKDYIILITCHELGHRDDEQELKPVSVYFDHITEGDEEKLFLVEEYCNEIMDKVLTRCVEREVTAWELGKSYVNPDRIEDYNVMNEKYIKEKRQSYLRDTDEIINLKIKMLHLKIQKEVELEQFNKAMNVKGN</sequence>
<dbReference type="EMBL" id="VTEU01000006">
    <property type="protein sequence ID" value="TYS57727.1"/>
    <property type="molecule type" value="Genomic_DNA"/>
</dbReference>
<dbReference type="Proteomes" id="UP000323393">
    <property type="component" value="Unassembled WGS sequence"/>
</dbReference>
<accession>A0AA95B5U5</accession>
<gene>
    <name evidence="1" type="ORF">FZC74_14960</name>
</gene>
<name>A0AA95B5U5_9BACI</name>
<dbReference type="RefSeq" id="WP_148966453.1">
    <property type="nucleotide sequence ID" value="NZ_VTEU01000006.1"/>
</dbReference>
<protein>
    <submittedName>
        <fullName evidence="1">Uncharacterized protein</fullName>
    </submittedName>
</protein>